<dbReference type="Gene3D" id="2.60.120.10">
    <property type="entry name" value="Jelly Rolls"/>
    <property type="match status" value="1"/>
</dbReference>
<accession>A0A5C6CD85</accession>
<reference evidence="1 2" key="1">
    <citation type="submission" date="2019-02" db="EMBL/GenBank/DDBJ databases">
        <title>Deep-cultivation of Planctomycetes and their phenomic and genomic characterization uncovers novel biology.</title>
        <authorList>
            <person name="Wiegand S."/>
            <person name="Jogler M."/>
            <person name="Boedeker C."/>
            <person name="Pinto D."/>
            <person name="Vollmers J."/>
            <person name="Rivas-Marin E."/>
            <person name="Kohn T."/>
            <person name="Peeters S.H."/>
            <person name="Heuer A."/>
            <person name="Rast P."/>
            <person name="Oberbeckmann S."/>
            <person name="Bunk B."/>
            <person name="Jeske O."/>
            <person name="Meyerdierks A."/>
            <person name="Storesund J.E."/>
            <person name="Kallscheuer N."/>
            <person name="Luecker S."/>
            <person name="Lage O.M."/>
            <person name="Pohl T."/>
            <person name="Merkel B.J."/>
            <person name="Hornburger P."/>
            <person name="Mueller R.-W."/>
            <person name="Bruemmer F."/>
            <person name="Labrenz M."/>
            <person name="Spormann A.M."/>
            <person name="Op Den Camp H."/>
            <person name="Overmann J."/>
            <person name="Amann R."/>
            <person name="Jetten M.S.M."/>
            <person name="Mascher T."/>
            <person name="Medema M.H."/>
            <person name="Devos D.P."/>
            <person name="Kaster A.-K."/>
            <person name="Ovreas L."/>
            <person name="Rohde M."/>
            <person name="Galperin M.Y."/>
            <person name="Jogler C."/>
        </authorList>
    </citation>
    <scope>NUCLEOTIDE SEQUENCE [LARGE SCALE GENOMIC DNA]</scope>
    <source>
        <strain evidence="1 2">Pla52o</strain>
    </source>
</reference>
<gene>
    <name evidence="1" type="ORF">Pla52o_31600</name>
</gene>
<dbReference type="AlphaFoldDB" id="A0A5C6CD85"/>
<evidence type="ECO:0008006" key="3">
    <source>
        <dbReference type="Google" id="ProtNLM"/>
    </source>
</evidence>
<keyword evidence="2" id="KW-1185">Reference proteome</keyword>
<proteinExistence type="predicted"/>
<dbReference type="OrthoDB" id="287918at2"/>
<dbReference type="SUPFAM" id="SSF51182">
    <property type="entry name" value="RmlC-like cupins"/>
    <property type="match status" value="1"/>
</dbReference>
<dbReference type="Proteomes" id="UP000316304">
    <property type="component" value="Unassembled WGS sequence"/>
</dbReference>
<protein>
    <recommendedName>
        <fullName evidence="3">Cupin domain protein</fullName>
    </recommendedName>
</protein>
<dbReference type="InterPro" id="IPR011051">
    <property type="entry name" value="RmlC_Cupin_sf"/>
</dbReference>
<dbReference type="RefSeq" id="WP_146595350.1">
    <property type="nucleotide sequence ID" value="NZ_SJPT01000005.1"/>
</dbReference>
<dbReference type="EMBL" id="SJPT01000005">
    <property type="protein sequence ID" value="TWU22112.1"/>
    <property type="molecule type" value="Genomic_DNA"/>
</dbReference>
<organism evidence="1 2">
    <name type="scientific">Novipirellula galeiformis</name>
    <dbReference type="NCBI Taxonomy" id="2528004"/>
    <lineage>
        <taxon>Bacteria</taxon>
        <taxon>Pseudomonadati</taxon>
        <taxon>Planctomycetota</taxon>
        <taxon>Planctomycetia</taxon>
        <taxon>Pirellulales</taxon>
        <taxon>Pirellulaceae</taxon>
        <taxon>Novipirellula</taxon>
    </lineage>
</organism>
<comment type="caution">
    <text evidence="1">The sequence shown here is derived from an EMBL/GenBank/DDBJ whole genome shotgun (WGS) entry which is preliminary data.</text>
</comment>
<name>A0A5C6CD85_9BACT</name>
<evidence type="ECO:0000313" key="2">
    <source>
        <dbReference type="Proteomes" id="UP000316304"/>
    </source>
</evidence>
<sequence length="126" mass="13811">MNRAKTAPQLVDLTALPAVACPCGTARRAFEDRPEFPGTVHLTEITTAARTHYHKEHSEVYVILECESDAAIELDGTLHPVRPLTAILIPAGVRHRAVGEMKTIILSTPNFDAGDEHFDQEKPSSQ</sequence>
<evidence type="ECO:0000313" key="1">
    <source>
        <dbReference type="EMBL" id="TWU22112.1"/>
    </source>
</evidence>
<dbReference type="InterPro" id="IPR014710">
    <property type="entry name" value="RmlC-like_jellyroll"/>
</dbReference>
<dbReference type="CDD" id="cd20295">
    <property type="entry name" value="cupin_Pac13-like"/>
    <property type="match status" value="1"/>
</dbReference>